<sequence length="403" mass="45814">MKILLLFMLFFCTVSLLHAESAYKARKRFDLTNKCENCHARVSPGINNDWGKSLHAKANVTCIDCHQAEKTDTDARAHEGSFVSAIVSPKDCSRCHPKQVSEFNDSLHAKAVSFIQNLEGDRAGDNVLAYKIQGKASAIVGCEKCHGSQVKVENGKLDPETWPNGGIGRINPDGSRGSCTACHTRHKFSVEESRRPETCGTCHMGPDHPQYEIYMESKHGVIYEAENKTWDMDVATKTWDTQHYRAPTCATCHMSGIGELESTHNVSSRLSWELEWPLSEKTENWKGKRNKMMKVCLACHSVTWAENFYKQFDDAVVLYNEEYFKPIKKEMDALYAEGYLTKAKFDEEIEFKYFEYWHHEGRRARMGASMMAPDFAQWHGFYELAKHRLEIKPPALSCSLSAA</sequence>
<dbReference type="PANTHER" id="PTHR35038">
    <property type="entry name" value="DISSIMILATORY SULFITE REDUCTASE SIRA"/>
    <property type="match status" value="1"/>
</dbReference>
<accession>A0A382KU27</accession>
<protein>
    <recommendedName>
        <fullName evidence="2">Cytochrome c-552/4 domain-containing protein</fullName>
    </recommendedName>
</protein>
<dbReference type="InterPro" id="IPR036280">
    <property type="entry name" value="Multihaem_cyt_sf"/>
</dbReference>
<gene>
    <name evidence="3" type="ORF">METZ01_LOCUS279929</name>
</gene>
<feature type="domain" description="Cytochrome c-552/4" evidence="2">
    <location>
        <begin position="92"/>
        <end position="155"/>
    </location>
</feature>
<name>A0A382KU27_9ZZZZ</name>
<dbReference type="Pfam" id="PF13435">
    <property type="entry name" value="Cytochrome_C554"/>
    <property type="match status" value="1"/>
</dbReference>
<proteinExistence type="predicted"/>
<evidence type="ECO:0000256" key="1">
    <source>
        <dbReference type="ARBA" id="ARBA00022729"/>
    </source>
</evidence>
<dbReference type="AlphaFoldDB" id="A0A382KU27"/>
<dbReference type="Pfam" id="PF13447">
    <property type="entry name" value="Multi-haem_cyto"/>
    <property type="match status" value="1"/>
</dbReference>
<keyword evidence="1" id="KW-0732">Signal</keyword>
<dbReference type="InterPro" id="IPR051829">
    <property type="entry name" value="Multiheme_Cytochr_ET"/>
</dbReference>
<evidence type="ECO:0000259" key="2">
    <source>
        <dbReference type="Pfam" id="PF13435"/>
    </source>
</evidence>
<reference evidence="3" key="1">
    <citation type="submission" date="2018-05" db="EMBL/GenBank/DDBJ databases">
        <authorList>
            <person name="Lanie J.A."/>
            <person name="Ng W.-L."/>
            <person name="Kazmierczak K.M."/>
            <person name="Andrzejewski T.M."/>
            <person name="Davidsen T.M."/>
            <person name="Wayne K.J."/>
            <person name="Tettelin H."/>
            <person name="Glass J.I."/>
            <person name="Rusch D."/>
            <person name="Podicherti R."/>
            <person name="Tsui H.-C.T."/>
            <person name="Winkler M.E."/>
        </authorList>
    </citation>
    <scope>NUCLEOTIDE SEQUENCE</scope>
</reference>
<feature type="non-terminal residue" evidence="3">
    <location>
        <position position="403"/>
    </location>
</feature>
<dbReference type="SUPFAM" id="SSF48695">
    <property type="entry name" value="Multiheme cytochromes"/>
    <property type="match status" value="1"/>
</dbReference>
<evidence type="ECO:0000313" key="3">
    <source>
        <dbReference type="EMBL" id="SVC27075.1"/>
    </source>
</evidence>
<organism evidence="3">
    <name type="scientific">marine metagenome</name>
    <dbReference type="NCBI Taxonomy" id="408172"/>
    <lineage>
        <taxon>unclassified sequences</taxon>
        <taxon>metagenomes</taxon>
        <taxon>ecological metagenomes</taxon>
    </lineage>
</organism>
<dbReference type="InterPro" id="IPR023155">
    <property type="entry name" value="Cyt_c-552/4"/>
</dbReference>
<dbReference type="Gene3D" id="1.10.780.10">
    <property type="entry name" value="Hydroxylamine Oxidoreductase, Chain A, domain 1"/>
    <property type="match status" value="1"/>
</dbReference>
<dbReference type="Gene3D" id="1.20.850.10">
    <property type="entry name" value="Hydroxylamine Oxidoreductase, Chain A, domain 2"/>
    <property type="match status" value="1"/>
</dbReference>
<dbReference type="EMBL" id="UINC01082369">
    <property type="protein sequence ID" value="SVC27075.1"/>
    <property type="molecule type" value="Genomic_DNA"/>
</dbReference>